<dbReference type="AlphaFoldDB" id="A0A9Q9E3I5"/>
<keyword evidence="2" id="KW-0614">Plasmid</keyword>
<feature type="region of interest" description="Disordered" evidence="1">
    <location>
        <begin position="636"/>
        <end position="664"/>
    </location>
</feature>
<organism evidence="2 3">
    <name type="scientific">Fructilactobacillus cliffordii</name>
    <dbReference type="NCBI Taxonomy" id="2940299"/>
    <lineage>
        <taxon>Bacteria</taxon>
        <taxon>Bacillati</taxon>
        <taxon>Bacillota</taxon>
        <taxon>Bacilli</taxon>
        <taxon>Lactobacillales</taxon>
        <taxon>Lactobacillaceae</taxon>
        <taxon>Fructilactobacillus</taxon>
    </lineage>
</organism>
<proteinExistence type="predicted"/>
<dbReference type="RefSeq" id="WP_252767520.1">
    <property type="nucleotide sequence ID" value="NZ_CP097120.1"/>
</dbReference>
<dbReference type="Pfam" id="PF18555">
    <property type="entry name" value="MobL"/>
    <property type="match status" value="1"/>
</dbReference>
<protein>
    <submittedName>
        <fullName evidence="2">Relaxase MobL</fullName>
    </submittedName>
</protein>
<accession>A0A9Q9E3I5</accession>
<geneLocation type="plasmid" evidence="2 3">
    <name>p1unnamed</name>
</geneLocation>
<reference evidence="2" key="1">
    <citation type="submission" date="2022-05" db="EMBL/GenBank/DDBJ databases">
        <authorList>
            <person name="Oliphant S.A."/>
            <person name="Watson-Haigh N.S."/>
            <person name="Sumby K.M."/>
            <person name="Gardner J.M."/>
            <person name="Jiranek V."/>
        </authorList>
    </citation>
    <scope>NUCLEOTIDE SEQUENCE</scope>
    <source>
        <strain evidence="2">KI4_B1</strain>
        <plasmid evidence="2">p1unnamed</plasmid>
    </source>
</reference>
<evidence type="ECO:0000313" key="3">
    <source>
        <dbReference type="Proteomes" id="UP001055911"/>
    </source>
</evidence>
<keyword evidence="3" id="KW-1185">Reference proteome</keyword>
<name>A0A9Q9E3I5_9LACO</name>
<dbReference type="InterPro" id="IPR041073">
    <property type="entry name" value="MobL"/>
</dbReference>
<dbReference type="InterPro" id="IPR048101">
    <property type="entry name" value="MobP2"/>
</dbReference>
<dbReference type="EMBL" id="CP097120">
    <property type="protein sequence ID" value="USS89974.1"/>
    <property type="molecule type" value="Genomic_DNA"/>
</dbReference>
<evidence type="ECO:0000256" key="1">
    <source>
        <dbReference type="SAM" id="MobiDB-lite"/>
    </source>
</evidence>
<sequence length="664" mass="77649">MKIKPIEKNAANVIFTTQFKTANQMTGAGKSFTKFVDYTDRDEAVDLGLKKDPKYKDFGGFIEYMDRDAATNIDVAKTRKLTSNFNEFKDHLNQDEVKELKDDLTKAQANNSNIYSNVVSFSTKFLKENKIYDDDKNELNQEALRDIIRESMTDYISSTPLKNPIWWGDIHVNTEHVHVHVGMAEINPTTPEVVVGDHKEHKGKLPEHCFRVFKKQVINKTLEFGKNKELDHKYSLEKDIGIQKQVLIDRVSDYDDLNNLMLALPENRRLWRYSSNAEDMKPAKKILDRMVNQFKDGNPAYKMWLLKTEQLLTIESKNYGQSDSLNKRKQDMDKRLANRILKECRQVQDKELEISVSNIAQDFSDNSIQDNQNIIKVIRNRLKDRDNIEISGSKINDLKHEISIRKIALKKQIASKKIEEIKEKDSKLNQISDYGLKPKQKAVINKLTTFIHQENLEKIELHELRQQKPWNLNDNEKRKLDKLSNKYVNAENVQIDTVNKDMVNNSRKRLQDINKLSDLNIIETKSFQILADEYPDIRIRSASRDLSILELKLKIKNNSSNGRDNKENYERLKALSTSTNNANHKYKHKDLLVKPSYNKKNYKTFKKPKLFNQKLSHSLNNLTNDLNKNLDSSIQNLSKQDNKEKRLQKDMLNDQRRDDDEYSR</sequence>
<feature type="compositionally biased region" description="Basic and acidic residues" evidence="1">
    <location>
        <begin position="640"/>
        <end position="664"/>
    </location>
</feature>
<evidence type="ECO:0000313" key="2">
    <source>
        <dbReference type="EMBL" id="USS89974.1"/>
    </source>
</evidence>
<dbReference type="NCBIfam" id="NF041498">
    <property type="entry name" value="MobP2"/>
    <property type="match status" value="1"/>
</dbReference>
<gene>
    <name evidence="2" type="primary">mobL</name>
    <name evidence="2" type="ORF">M3M40_07240</name>
</gene>
<dbReference type="Proteomes" id="UP001055911">
    <property type="component" value="Plasmid p1unnamed"/>
</dbReference>